<dbReference type="AlphaFoldDB" id="A0A0M2SRB0"/>
<keyword evidence="1" id="KW-1133">Transmembrane helix</keyword>
<dbReference type="InterPro" id="IPR009526">
    <property type="entry name" value="DUF1146"/>
</dbReference>
<feature type="transmembrane region" description="Helical" evidence="1">
    <location>
        <begin position="6"/>
        <end position="30"/>
    </location>
</feature>
<gene>
    <name evidence="2" type="ORF">WN59_06010</name>
</gene>
<evidence type="ECO:0000313" key="2">
    <source>
        <dbReference type="EMBL" id="KKK35175.1"/>
    </source>
</evidence>
<sequence>MLISQLAFIHIVLHIFCVIFAFRVLGALNVDGWFRRGETGRIRLFLILLAVLLGSALSNFIMDFFRLVQEASLVFQ</sequence>
<keyword evidence="1" id="KW-0812">Transmembrane</keyword>
<comment type="caution">
    <text evidence="2">The sequence shown here is derived from an EMBL/GenBank/DDBJ whole genome shotgun (WGS) entry which is preliminary data.</text>
</comment>
<dbReference type="Pfam" id="PF06612">
    <property type="entry name" value="DUF1146"/>
    <property type="match status" value="1"/>
</dbReference>
<feature type="transmembrane region" description="Helical" evidence="1">
    <location>
        <begin position="42"/>
        <end position="62"/>
    </location>
</feature>
<protein>
    <submittedName>
        <fullName evidence="2">Membrane protein</fullName>
    </submittedName>
</protein>
<dbReference type="RefSeq" id="WP_046514186.1">
    <property type="nucleotide sequence ID" value="NZ_LAYZ01000002.1"/>
</dbReference>
<evidence type="ECO:0000256" key="1">
    <source>
        <dbReference type="SAM" id="Phobius"/>
    </source>
</evidence>
<accession>A0A0M2SRB0</accession>
<keyword evidence="1" id="KW-0472">Membrane</keyword>
<dbReference type="EMBL" id="LAYZ01000002">
    <property type="protein sequence ID" value="KKK35175.1"/>
    <property type="molecule type" value="Genomic_DNA"/>
</dbReference>
<reference evidence="2 3" key="1">
    <citation type="submission" date="2015-04" db="EMBL/GenBank/DDBJ databases">
        <title>Taxonomic description and genome sequence of Salinicoccus sediminis sp. nov., a novel hyper halotolerant bacterium isolated from marine sediment.</title>
        <authorList>
            <person name="Mathan Kumar R."/>
            <person name="Kaur G."/>
            <person name="Kumar N."/>
            <person name="Kumar A."/>
            <person name="Singh N.K."/>
            <person name="Kaur N."/>
            <person name="Mayilraj S."/>
        </authorList>
    </citation>
    <scope>NUCLEOTIDE SEQUENCE [LARGE SCALE GENOMIC DNA]</scope>
    <source>
        <strain evidence="2 3">SV-16</strain>
    </source>
</reference>
<name>A0A0M2SRB0_9STAP</name>
<dbReference type="OrthoDB" id="1651016at2"/>
<organism evidence="2 3">
    <name type="scientific">Salinicoccus sediminis</name>
    <dbReference type="NCBI Taxonomy" id="1432562"/>
    <lineage>
        <taxon>Bacteria</taxon>
        <taxon>Bacillati</taxon>
        <taxon>Bacillota</taxon>
        <taxon>Bacilli</taxon>
        <taxon>Bacillales</taxon>
        <taxon>Staphylococcaceae</taxon>
        <taxon>Salinicoccus</taxon>
    </lineage>
</organism>
<evidence type="ECO:0000313" key="3">
    <source>
        <dbReference type="Proteomes" id="UP000034287"/>
    </source>
</evidence>
<dbReference type="PATRIC" id="fig|1432562.3.peg.1198"/>
<keyword evidence="3" id="KW-1185">Reference proteome</keyword>
<proteinExistence type="predicted"/>
<dbReference type="STRING" id="1432562.WN59_06010"/>
<dbReference type="Proteomes" id="UP000034287">
    <property type="component" value="Unassembled WGS sequence"/>
</dbReference>